<organism evidence="2 3">
    <name type="scientific">Secundilactobacillus silagei JCM 19001</name>
    <dbReference type="NCBI Taxonomy" id="1302250"/>
    <lineage>
        <taxon>Bacteria</taxon>
        <taxon>Bacillati</taxon>
        <taxon>Bacillota</taxon>
        <taxon>Bacilli</taxon>
        <taxon>Lactobacillales</taxon>
        <taxon>Lactobacillaceae</taxon>
        <taxon>Secundilactobacillus</taxon>
    </lineage>
</organism>
<feature type="chain" id="PRO_5039189420" evidence="1">
    <location>
        <begin position="25"/>
        <end position="106"/>
    </location>
</feature>
<evidence type="ECO:0000313" key="3">
    <source>
        <dbReference type="Proteomes" id="UP000198402"/>
    </source>
</evidence>
<dbReference type="EMBL" id="BCMG01000005">
    <property type="protein sequence ID" value="GAX01129.1"/>
    <property type="molecule type" value="Genomic_DNA"/>
</dbReference>
<dbReference type="STRING" id="1302250.GCA_001313225_03300"/>
<dbReference type="Proteomes" id="UP000198402">
    <property type="component" value="Unassembled WGS sequence"/>
</dbReference>
<accession>A0A1Z5IHH5</accession>
<name>A0A1Z5IHH5_9LACO</name>
<comment type="caution">
    <text evidence="2">The sequence shown here is derived from an EMBL/GenBank/DDBJ whole genome shotgun (WGS) entry which is preliminary data.</text>
</comment>
<protein>
    <submittedName>
        <fullName evidence="2">Uncharacterized protein</fullName>
    </submittedName>
</protein>
<reference evidence="2 3" key="1">
    <citation type="submission" date="2015-11" db="EMBL/GenBank/DDBJ databases">
        <title>Draft genome sequences of new species of the genus Lactobacillus isolated from orchardgrass silage.</title>
        <authorList>
            <person name="Tohno M."/>
            <person name="Tanizawa Y."/>
            <person name="Arita M."/>
        </authorList>
    </citation>
    <scope>NUCLEOTIDE SEQUENCE [LARGE SCALE GENOMIC DNA]</scope>
    <source>
        <strain evidence="2 3">IWT126</strain>
    </source>
</reference>
<keyword evidence="3" id="KW-1185">Reference proteome</keyword>
<keyword evidence="1" id="KW-0732">Signal</keyword>
<sequence>MKLKHYVMIGVAALSLGAATTAQPQTANASSYHRAYVTRSITVYHFIWGGSFANSSLGSYLRLHAGRTVHVKPFYHMGKDGYMLHVSGHGSRTYYARTNSSSWYRR</sequence>
<feature type="signal peptide" evidence="1">
    <location>
        <begin position="1"/>
        <end position="24"/>
    </location>
</feature>
<dbReference type="AlphaFoldDB" id="A0A1Z5IHH5"/>
<evidence type="ECO:0000256" key="1">
    <source>
        <dbReference type="SAM" id="SignalP"/>
    </source>
</evidence>
<evidence type="ECO:0000313" key="2">
    <source>
        <dbReference type="EMBL" id="GAX01129.1"/>
    </source>
</evidence>
<proteinExistence type="predicted"/>
<gene>
    <name evidence="2" type="ORF">IWT126_01154</name>
</gene>